<dbReference type="GO" id="GO:0005737">
    <property type="term" value="C:cytoplasm"/>
    <property type="evidence" value="ECO:0007669"/>
    <property type="project" value="TreeGrafter"/>
</dbReference>
<dbReference type="InterPro" id="IPR014025">
    <property type="entry name" value="Glutaredoxin_subgr"/>
</dbReference>
<comment type="caution">
    <text evidence="8">The sequence shown here is derived from an EMBL/GenBank/DDBJ whole genome shotgun (WGS) entry which is preliminary data.</text>
</comment>
<dbReference type="SUPFAM" id="SSF52833">
    <property type="entry name" value="Thioredoxin-like"/>
    <property type="match status" value="1"/>
</dbReference>
<proteinExistence type="inferred from homology"/>
<evidence type="ECO:0000256" key="6">
    <source>
        <dbReference type="RuleBase" id="RU364065"/>
    </source>
</evidence>
<dbReference type="CDD" id="cd03418">
    <property type="entry name" value="GRX_GRXb_1_3_like"/>
    <property type="match status" value="1"/>
</dbReference>
<dbReference type="AlphaFoldDB" id="A0A2T5J4C1"/>
<evidence type="ECO:0000256" key="3">
    <source>
        <dbReference type="ARBA" id="ARBA00022982"/>
    </source>
</evidence>
<dbReference type="GO" id="GO:0034599">
    <property type="term" value="P:cellular response to oxidative stress"/>
    <property type="evidence" value="ECO:0007669"/>
    <property type="project" value="TreeGrafter"/>
</dbReference>
<evidence type="ECO:0000256" key="2">
    <source>
        <dbReference type="ARBA" id="ARBA00022448"/>
    </source>
</evidence>
<dbReference type="PROSITE" id="PS00195">
    <property type="entry name" value="GLUTAREDOXIN_1"/>
    <property type="match status" value="1"/>
</dbReference>
<dbReference type="Proteomes" id="UP000244223">
    <property type="component" value="Unassembled WGS sequence"/>
</dbReference>
<dbReference type="OrthoDB" id="9795531at2"/>
<dbReference type="InterPro" id="IPR002109">
    <property type="entry name" value="Glutaredoxin"/>
</dbReference>
<dbReference type="NCBIfam" id="TIGR02181">
    <property type="entry name" value="GRX_bact"/>
    <property type="match status" value="1"/>
</dbReference>
<dbReference type="GO" id="GO:0015038">
    <property type="term" value="F:glutathione disulfide oxidoreductase activity"/>
    <property type="evidence" value="ECO:0007669"/>
    <property type="project" value="UniProtKB-UniRule"/>
</dbReference>
<evidence type="ECO:0000256" key="1">
    <source>
        <dbReference type="ARBA" id="ARBA00007787"/>
    </source>
</evidence>
<evidence type="ECO:0000256" key="5">
    <source>
        <dbReference type="ARBA" id="ARBA00023284"/>
    </source>
</evidence>
<dbReference type="EMBL" id="QAON01000001">
    <property type="protein sequence ID" value="PTQ91353.1"/>
    <property type="molecule type" value="Genomic_DNA"/>
</dbReference>
<keyword evidence="5 6" id="KW-0676">Redox-active center</keyword>
<evidence type="ECO:0000313" key="8">
    <source>
        <dbReference type="EMBL" id="PTQ91353.1"/>
    </source>
</evidence>
<keyword evidence="6" id="KW-0963">Cytoplasm</keyword>
<evidence type="ECO:0000313" key="9">
    <source>
        <dbReference type="Proteomes" id="UP000244223"/>
    </source>
</evidence>
<accession>A0A2T5J4C1</accession>
<dbReference type="InterPro" id="IPR011767">
    <property type="entry name" value="GLR_AS"/>
</dbReference>
<dbReference type="PROSITE" id="PS51354">
    <property type="entry name" value="GLUTAREDOXIN_2"/>
    <property type="match status" value="1"/>
</dbReference>
<dbReference type="PANTHER" id="PTHR45694">
    <property type="entry name" value="GLUTAREDOXIN 2"/>
    <property type="match status" value="1"/>
</dbReference>
<dbReference type="Pfam" id="PF00462">
    <property type="entry name" value="Glutaredoxin"/>
    <property type="match status" value="1"/>
</dbReference>
<dbReference type="RefSeq" id="WP_107864366.1">
    <property type="nucleotide sequence ID" value="NZ_QAON01000001.1"/>
</dbReference>
<comment type="similarity">
    <text evidence="1 6">Belongs to the glutaredoxin family.</text>
</comment>
<sequence>MTAVTVYSTGTCPWCVQAENLLKRVGATVEKIRVDQSDTQLESMITRSGRRTVPQIFVGDVHIGGFNDLVAYEQSGELLKLINNSYHSSELS</sequence>
<name>A0A2T5J4C1_9GAMM</name>
<protein>
    <recommendedName>
        <fullName evidence="6">Glutaredoxin</fullName>
    </recommendedName>
</protein>
<organism evidence="8 9">
    <name type="scientific">Agitococcus lubricus</name>
    <dbReference type="NCBI Taxonomy" id="1077255"/>
    <lineage>
        <taxon>Bacteria</taxon>
        <taxon>Pseudomonadati</taxon>
        <taxon>Pseudomonadota</taxon>
        <taxon>Gammaproteobacteria</taxon>
        <taxon>Moraxellales</taxon>
        <taxon>Moraxellaceae</taxon>
        <taxon>Agitococcus</taxon>
    </lineage>
</organism>
<keyword evidence="3 6" id="KW-0249">Electron transport</keyword>
<evidence type="ECO:0000256" key="4">
    <source>
        <dbReference type="ARBA" id="ARBA00023157"/>
    </source>
</evidence>
<dbReference type="PRINTS" id="PR00160">
    <property type="entry name" value="GLUTAREDOXIN"/>
</dbReference>
<keyword evidence="2 6" id="KW-0813">Transport</keyword>
<keyword evidence="9" id="KW-1185">Reference proteome</keyword>
<keyword evidence="4" id="KW-1015">Disulfide bond</keyword>
<gene>
    <name evidence="8" type="ORF">C8N29_101426</name>
</gene>
<evidence type="ECO:0000259" key="7">
    <source>
        <dbReference type="Pfam" id="PF00462"/>
    </source>
</evidence>
<dbReference type="PANTHER" id="PTHR45694:SF18">
    <property type="entry name" value="GLUTAREDOXIN-1-RELATED"/>
    <property type="match status" value="1"/>
</dbReference>
<dbReference type="Gene3D" id="3.40.30.10">
    <property type="entry name" value="Glutaredoxin"/>
    <property type="match status" value="1"/>
</dbReference>
<comment type="function">
    <text evidence="6">Has a glutathione-disulfide oxidoreductase activity in the presence of NADPH and glutathione reductase. Reduces low molecular weight disulfides and proteins.</text>
</comment>
<dbReference type="InterPro" id="IPR011900">
    <property type="entry name" value="GRX_bact"/>
</dbReference>
<dbReference type="GO" id="GO:0045454">
    <property type="term" value="P:cell redox homeostasis"/>
    <property type="evidence" value="ECO:0007669"/>
    <property type="project" value="InterPro"/>
</dbReference>
<dbReference type="InterPro" id="IPR036249">
    <property type="entry name" value="Thioredoxin-like_sf"/>
</dbReference>
<feature type="domain" description="Glutaredoxin" evidence="7">
    <location>
        <begin position="4"/>
        <end position="63"/>
    </location>
</feature>
<reference evidence="8 9" key="1">
    <citation type="submission" date="2018-04" db="EMBL/GenBank/DDBJ databases">
        <title>Genomic Encyclopedia of Archaeal and Bacterial Type Strains, Phase II (KMG-II): from individual species to whole genera.</title>
        <authorList>
            <person name="Goeker M."/>
        </authorList>
    </citation>
    <scope>NUCLEOTIDE SEQUENCE [LARGE SCALE GENOMIC DNA]</scope>
    <source>
        <strain evidence="8 9">DSM 5822</strain>
    </source>
</reference>